<sequence>MHGTLHTIAAALTNRNHSISLFSPHTPRNVPGIEEVCPRSLWGYYEERFPNVFELDGALANLKFVTGVWRSIVQFCTDLLASPEFESLVEKLKVKKFDAIIINGLYNDCALGFVHVLGIPFIYVNTGGSYPWTDEAVGKPLYTSFEPFIYSSFGDRMSFLERAANTIQTLGTKLLFKLRVRWPIEALWRARETRIPSFDELSREVALVLQMSHVAVDYPRVGMSNVVDVAGLQCTNARRLPKDVATFLGEFDGFVVFSMGSMKGCQSLPSHVKTAFQVAFQDMKDLGFVVLGGDMNLRGENIFHASWLQLQDLLGHKKCRGLITHGGRQSTTEATCHGIPLIGLPVSADQWFLLRRGRKAGAVADVLDWRRVSSLQVSSALGNLSHPAIQESAMRQKQLIHDRLRPPLEEATFWLEYVANHDGAGHLKSSSRHLGSIALYSYDLLVI</sequence>
<comment type="similarity">
    <text evidence="1">Belongs to the UDP-glycosyltransferase family.</text>
</comment>
<evidence type="ECO:0000256" key="2">
    <source>
        <dbReference type="ARBA" id="ARBA00022676"/>
    </source>
</evidence>
<dbReference type="GO" id="GO:0008194">
    <property type="term" value="F:UDP-glycosyltransferase activity"/>
    <property type="evidence" value="ECO:0007669"/>
    <property type="project" value="InterPro"/>
</dbReference>
<evidence type="ECO:0000256" key="3">
    <source>
        <dbReference type="ARBA" id="ARBA00022679"/>
    </source>
</evidence>
<dbReference type="Proteomes" id="UP000677054">
    <property type="component" value="Unassembled WGS sequence"/>
</dbReference>
<dbReference type="CDD" id="cd03784">
    <property type="entry name" value="GT1_Gtf-like"/>
    <property type="match status" value="1"/>
</dbReference>
<keyword evidence="2" id="KW-0328">Glycosyltransferase</keyword>
<dbReference type="EMBL" id="CAJPEV010003939">
    <property type="protein sequence ID" value="CAG0900847.1"/>
    <property type="molecule type" value="Genomic_DNA"/>
</dbReference>
<keyword evidence="5" id="KW-1185">Reference proteome</keyword>
<dbReference type="SUPFAM" id="SSF53756">
    <property type="entry name" value="UDP-Glycosyltransferase/glycogen phosphorylase"/>
    <property type="match status" value="1"/>
</dbReference>
<evidence type="ECO:0000256" key="1">
    <source>
        <dbReference type="ARBA" id="ARBA00009995"/>
    </source>
</evidence>
<dbReference type="InterPro" id="IPR050271">
    <property type="entry name" value="UDP-glycosyltransferase"/>
</dbReference>
<dbReference type="AlphaFoldDB" id="A0A7R9AD78"/>
<evidence type="ECO:0000313" key="5">
    <source>
        <dbReference type="Proteomes" id="UP000677054"/>
    </source>
</evidence>
<dbReference type="EMBL" id="LR903456">
    <property type="protein sequence ID" value="CAD7251919.1"/>
    <property type="molecule type" value="Genomic_DNA"/>
</dbReference>
<dbReference type="Pfam" id="PF00201">
    <property type="entry name" value="UDPGT"/>
    <property type="match status" value="1"/>
</dbReference>
<proteinExistence type="inferred from homology"/>
<dbReference type="PANTHER" id="PTHR48043">
    <property type="entry name" value="EG:EG0003.4 PROTEIN-RELATED"/>
    <property type="match status" value="1"/>
</dbReference>
<evidence type="ECO:0000313" key="4">
    <source>
        <dbReference type="EMBL" id="CAD7251919.1"/>
    </source>
</evidence>
<organism evidence="4">
    <name type="scientific">Darwinula stevensoni</name>
    <dbReference type="NCBI Taxonomy" id="69355"/>
    <lineage>
        <taxon>Eukaryota</taxon>
        <taxon>Metazoa</taxon>
        <taxon>Ecdysozoa</taxon>
        <taxon>Arthropoda</taxon>
        <taxon>Crustacea</taxon>
        <taxon>Oligostraca</taxon>
        <taxon>Ostracoda</taxon>
        <taxon>Podocopa</taxon>
        <taxon>Podocopida</taxon>
        <taxon>Darwinulocopina</taxon>
        <taxon>Darwinuloidea</taxon>
        <taxon>Darwinulidae</taxon>
        <taxon>Darwinula</taxon>
    </lineage>
</organism>
<reference evidence="4" key="1">
    <citation type="submission" date="2020-11" db="EMBL/GenBank/DDBJ databases">
        <authorList>
            <person name="Tran Van P."/>
        </authorList>
    </citation>
    <scope>NUCLEOTIDE SEQUENCE</scope>
</reference>
<accession>A0A7R9AD78</accession>
<dbReference type="PANTHER" id="PTHR48043:SF114">
    <property type="entry name" value="IP04436P-RELATED"/>
    <property type="match status" value="1"/>
</dbReference>
<protein>
    <submittedName>
        <fullName evidence="4">Uncharacterized protein</fullName>
    </submittedName>
</protein>
<gene>
    <name evidence="4" type="ORF">DSTB1V02_LOCUS11680</name>
</gene>
<dbReference type="Gene3D" id="3.40.50.2000">
    <property type="entry name" value="Glycogen Phosphorylase B"/>
    <property type="match status" value="1"/>
</dbReference>
<keyword evidence="3" id="KW-0808">Transferase</keyword>
<dbReference type="OrthoDB" id="5835829at2759"/>
<name>A0A7R9AD78_9CRUS</name>
<dbReference type="InterPro" id="IPR002213">
    <property type="entry name" value="UDP_glucos_trans"/>
</dbReference>
<feature type="non-terminal residue" evidence="4">
    <location>
        <position position="447"/>
    </location>
</feature>